<dbReference type="EMBL" id="UINC01002671">
    <property type="protein sequence ID" value="SUZ99126.1"/>
    <property type="molecule type" value="Genomic_DNA"/>
</dbReference>
<organism evidence="1">
    <name type="scientific">marine metagenome</name>
    <dbReference type="NCBI Taxonomy" id="408172"/>
    <lineage>
        <taxon>unclassified sequences</taxon>
        <taxon>metagenomes</taxon>
        <taxon>ecological metagenomes</taxon>
    </lineage>
</organism>
<reference evidence="1" key="1">
    <citation type="submission" date="2018-05" db="EMBL/GenBank/DDBJ databases">
        <authorList>
            <person name="Lanie J.A."/>
            <person name="Ng W.-L."/>
            <person name="Kazmierczak K.M."/>
            <person name="Andrzejewski T.M."/>
            <person name="Davidsen T.M."/>
            <person name="Wayne K.J."/>
            <person name="Tettelin H."/>
            <person name="Glass J.I."/>
            <person name="Rusch D."/>
            <person name="Podicherti R."/>
            <person name="Tsui H.-C.T."/>
            <person name="Winkler M.E."/>
        </authorList>
    </citation>
    <scope>NUCLEOTIDE SEQUENCE</scope>
</reference>
<name>A0A381S4X8_9ZZZZ</name>
<protein>
    <submittedName>
        <fullName evidence="1">Uncharacterized protein</fullName>
    </submittedName>
</protein>
<accession>A0A381S4X8</accession>
<dbReference type="AlphaFoldDB" id="A0A381S4X8"/>
<proteinExistence type="predicted"/>
<evidence type="ECO:0000313" key="1">
    <source>
        <dbReference type="EMBL" id="SUZ99126.1"/>
    </source>
</evidence>
<sequence length="26" mass="2763">MMVGPGINLDDLVTSMVAGSTTRLQR</sequence>
<gene>
    <name evidence="1" type="ORF">METZ01_LOCUS51980</name>
</gene>